<keyword evidence="1" id="KW-0472">Membrane</keyword>
<reference evidence="2 3" key="1">
    <citation type="submission" date="2018-04" db="EMBL/GenBank/DDBJ databases">
        <title>Genomic Encyclopedia of Archaeal and Bacterial Type Strains, Phase II (KMG-II): from individual species to whole genera.</title>
        <authorList>
            <person name="Goeker M."/>
        </authorList>
    </citation>
    <scope>NUCLEOTIDE SEQUENCE [LARGE SCALE GENOMIC DNA]</scope>
    <source>
        <strain evidence="2 3">DSM 25521</strain>
    </source>
</reference>
<keyword evidence="1" id="KW-1133">Transmembrane helix</keyword>
<protein>
    <submittedName>
        <fullName evidence="2">Uncharacterized protein</fullName>
    </submittedName>
</protein>
<dbReference type="AlphaFoldDB" id="A0A2T4YX10"/>
<name>A0A2T4YX10_9HYPH</name>
<sequence>MMSRQNEATTTDCRIEWMLVAAASLGGASVGMLIALILDVEEVFETSDYLTHAVTGGCVGAVLAAGLFGLVRGSADTE</sequence>
<keyword evidence="3" id="KW-1185">Reference proteome</keyword>
<accession>A0A2T4YX10</accession>
<evidence type="ECO:0000313" key="2">
    <source>
        <dbReference type="EMBL" id="PTM49897.1"/>
    </source>
</evidence>
<feature type="transmembrane region" description="Helical" evidence="1">
    <location>
        <begin position="50"/>
        <end position="71"/>
    </location>
</feature>
<dbReference type="RefSeq" id="WP_108179427.1">
    <property type="nucleotide sequence ID" value="NZ_PZZL01000016.1"/>
</dbReference>
<evidence type="ECO:0000313" key="3">
    <source>
        <dbReference type="Proteomes" id="UP000241808"/>
    </source>
</evidence>
<evidence type="ECO:0000256" key="1">
    <source>
        <dbReference type="SAM" id="Phobius"/>
    </source>
</evidence>
<feature type="transmembrane region" description="Helical" evidence="1">
    <location>
        <begin position="20"/>
        <end position="38"/>
    </location>
</feature>
<proteinExistence type="predicted"/>
<dbReference type="EMBL" id="PZZL01000016">
    <property type="protein sequence ID" value="PTM49897.1"/>
    <property type="molecule type" value="Genomic_DNA"/>
</dbReference>
<dbReference type="Proteomes" id="UP000241808">
    <property type="component" value="Unassembled WGS sequence"/>
</dbReference>
<gene>
    <name evidence="2" type="ORF">C8P69_11611</name>
</gene>
<comment type="caution">
    <text evidence="2">The sequence shown here is derived from an EMBL/GenBank/DDBJ whole genome shotgun (WGS) entry which is preliminary data.</text>
</comment>
<organism evidence="2 3">
    <name type="scientific">Phreatobacter oligotrophus</name>
    <dbReference type="NCBI Taxonomy" id="1122261"/>
    <lineage>
        <taxon>Bacteria</taxon>
        <taxon>Pseudomonadati</taxon>
        <taxon>Pseudomonadota</taxon>
        <taxon>Alphaproteobacteria</taxon>
        <taxon>Hyphomicrobiales</taxon>
        <taxon>Phreatobacteraceae</taxon>
        <taxon>Phreatobacter</taxon>
    </lineage>
</organism>
<keyword evidence="1" id="KW-0812">Transmembrane</keyword>